<feature type="transmembrane region" description="Helical" evidence="2">
    <location>
        <begin position="99"/>
        <end position="116"/>
    </location>
</feature>
<dbReference type="Proteomes" id="UP001382904">
    <property type="component" value="Unassembled WGS sequence"/>
</dbReference>
<reference evidence="3 4" key="1">
    <citation type="submission" date="2024-03" db="EMBL/GenBank/DDBJ databases">
        <title>Novel Streptomyces species of biotechnological and ecological value are a feature of Machair soil.</title>
        <authorList>
            <person name="Prole J.R."/>
            <person name="Goodfellow M."/>
            <person name="Allenby N."/>
            <person name="Ward A.C."/>
        </authorList>
    </citation>
    <scope>NUCLEOTIDE SEQUENCE [LARGE SCALE GENOMIC DNA]</scope>
    <source>
        <strain evidence="3 4">MS1.HAVA.3</strain>
    </source>
</reference>
<feature type="transmembrane region" description="Helical" evidence="2">
    <location>
        <begin position="65"/>
        <end position="87"/>
    </location>
</feature>
<organism evidence="3 4">
    <name type="scientific">Streptomyces caledonius</name>
    <dbReference type="NCBI Taxonomy" id="3134107"/>
    <lineage>
        <taxon>Bacteria</taxon>
        <taxon>Bacillati</taxon>
        <taxon>Actinomycetota</taxon>
        <taxon>Actinomycetes</taxon>
        <taxon>Kitasatosporales</taxon>
        <taxon>Streptomycetaceae</taxon>
        <taxon>Streptomyces</taxon>
    </lineage>
</organism>
<dbReference type="EMBL" id="JBBKAM010000002">
    <property type="protein sequence ID" value="MEJ8640814.1"/>
    <property type="molecule type" value="Genomic_DNA"/>
</dbReference>
<keyword evidence="2" id="KW-0472">Membrane</keyword>
<evidence type="ECO:0000256" key="2">
    <source>
        <dbReference type="SAM" id="Phobius"/>
    </source>
</evidence>
<feature type="transmembrane region" description="Helical" evidence="2">
    <location>
        <begin position="32"/>
        <end position="53"/>
    </location>
</feature>
<proteinExistence type="predicted"/>
<name>A0ABU8TYW5_9ACTN</name>
<evidence type="ECO:0000313" key="4">
    <source>
        <dbReference type="Proteomes" id="UP001382904"/>
    </source>
</evidence>
<evidence type="ECO:0008006" key="5">
    <source>
        <dbReference type="Google" id="ProtNLM"/>
    </source>
</evidence>
<gene>
    <name evidence="3" type="ORF">WKI68_03790</name>
</gene>
<evidence type="ECO:0000256" key="1">
    <source>
        <dbReference type="SAM" id="MobiDB-lite"/>
    </source>
</evidence>
<keyword evidence="2" id="KW-0812">Transmembrane</keyword>
<sequence>MTVSPWLRGRLGILLSLGPACAVETLPGVPGLLLAPVGLWLLLVAPVLLLRGLTDKVVSTRSGSVLLAVGLTVVLDILVALAVNTALPVVGVERPLTRLVLAAATTAVLLVLGVFAPEPETPLLRSGPGAVPARWRGRPGRRCCSPWPARSGSTTGWAGRSPPPPWSSSPGWSSSCCCAAAGMRCPSWRRGSTRRPPPCSC</sequence>
<feature type="region of interest" description="Disordered" evidence="1">
    <location>
        <begin position="147"/>
        <end position="173"/>
    </location>
</feature>
<keyword evidence="4" id="KW-1185">Reference proteome</keyword>
<comment type="caution">
    <text evidence="3">The sequence shown here is derived from an EMBL/GenBank/DDBJ whole genome shotgun (WGS) entry which is preliminary data.</text>
</comment>
<accession>A0ABU8TYW5</accession>
<keyword evidence="2" id="KW-1133">Transmembrane helix</keyword>
<protein>
    <recommendedName>
        <fullName evidence="5">DUF1616 domain-containing protein</fullName>
    </recommendedName>
</protein>
<evidence type="ECO:0000313" key="3">
    <source>
        <dbReference type="EMBL" id="MEJ8640814.1"/>
    </source>
</evidence>